<evidence type="ECO:0000259" key="6">
    <source>
        <dbReference type="Pfam" id="PF14833"/>
    </source>
</evidence>
<dbReference type="Proteomes" id="UP001145069">
    <property type="component" value="Unassembled WGS sequence"/>
</dbReference>
<feature type="domain" description="3-hydroxyisobutyrate dehydrogenase-like NAD-binding" evidence="6">
    <location>
        <begin position="165"/>
        <end position="285"/>
    </location>
</feature>
<dbReference type="EMBL" id="JAMQKC010000002">
    <property type="protein sequence ID" value="MDC3415938.1"/>
    <property type="molecule type" value="Genomic_DNA"/>
</dbReference>
<protein>
    <submittedName>
        <fullName evidence="7">NAD(P)-dependent oxidoreductase</fullName>
    </submittedName>
</protein>
<dbReference type="Pfam" id="PF14833">
    <property type="entry name" value="NAD_binding_11"/>
    <property type="match status" value="1"/>
</dbReference>
<evidence type="ECO:0000313" key="8">
    <source>
        <dbReference type="Proteomes" id="UP001145069"/>
    </source>
</evidence>
<name>A0A9X3WC96_9BACI</name>
<keyword evidence="3" id="KW-0520">NAD</keyword>
<sequence>MKRIGFIGLGTMGLPMAGHLLEANYPLTIYNRTKEKANKLVTQGAEIATSPQEVALKSDVVFTMLTADAAVREVILGDKGIIHGAHPGLIVVDSSTISPKTSKEAASTLAEKGVDMLDAPVTGSEPQAIDGILTFMVGGSRDIYEQCKPLFEVMGKQSFYMGKSGAGSYTKLANNTMGAINLLSFSEAITMATKAGIDPELFVKVVSGGGARSGMMENKADKVMSRDFSPHFMTDLIHKDLGLASDVAKELDLPVPVLSVVKELFQLARAKGLGKEDMSSIIKCYEEWAGIEVTHRK</sequence>
<proteinExistence type="inferred from homology"/>
<dbReference type="InterPro" id="IPR036291">
    <property type="entry name" value="NAD(P)-bd_dom_sf"/>
</dbReference>
<comment type="caution">
    <text evidence="7">The sequence shown here is derived from an EMBL/GenBank/DDBJ whole genome shotgun (WGS) entry which is preliminary data.</text>
</comment>
<dbReference type="GO" id="GO:0051287">
    <property type="term" value="F:NAD binding"/>
    <property type="evidence" value="ECO:0007669"/>
    <property type="project" value="InterPro"/>
</dbReference>
<dbReference type="SUPFAM" id="SSF48179">
    <property type="entry name" value="6-phosphogluconate dehydrogenase C-terminal domain-like"/>
    <property type="match status" value="1"/>
</dbReference>
<evidence type="ECO:0000256" key="2">
    <source>
        <dbReference type="ARBA" id="ARBA00023002"/>
    </source>
</evidence>
<dbReference type="GO" id="GO:0050661">
    <property type="term" value="F:NADP binding"/>
    <property type="evidence" value="ECO:0007669"/>
    <property type="project" value="InterPro"/>
</dbReference>
<dbReference type="InterPro" id="IPR029154">
    <property type="entry name" value="HIBADH-like_NADP-bd"/>
</dbReference>
<dbReference type="Pfam" id="PF03446">
    <property type="entry name" value="NAD_binding_2"/>
    <property type="match status" value="1"/>
</dbReference>
<dbReference type="SUPFAM" id="SSF51735">
    <property type="entry name" value="NAD(P)-binding Rossmann-fold domains"/>
    <property type="match status" value="1"/>
</dbReference>
<dbReference type="InterPro" id="IPR008927">
    <property type="entry name" value="6-PGluconate_DH-like_C_sf"/>
</dbReference>
<dbReference type="RefSeq" id="WP_272444912.1">
    <property type="nucleotide sequence ID" value="NZ_JAMQKC010000002.1"/>
</dbReference>
<dbReference type="PIRSF" id="PIRSF000103">
    <property type="entry name" value="HIBADH"/>
    <property type="match status" value="1"/>
</dbReference>
<dbReference type="GO" id="GO:0016054">
    <property type="term" value="P:organic acid catabolic process"/>
    <property type="evidence" value="ECO:0007669"/>
    <property type="project" value="UniProtKB-ARBA"/>
</dbReference>
<keyword evidence="8" id="KW-1185">Reference proteome</keyword>
<dbReference type="PANTHER" id="PTHR43060">
    <property type="entry name" value="3-HYDROXYISOBUTYRATE DEHYDROGENASE-LIKE 1, MITOCHONDRIAL-RELATED"/>
    <property type="match status" value="1"/>
</dbReference>
<dbReference type="PROSITE" id="PS00895">
    <property type="entry name" value="3_HYDROXYISOBUT_DH"/>
    <property type="match status" value="1"/>
</dbReference>
<dbReference type="InterPro" id="IPR006115">
    <property type="entry name" value="6PGDH_NADP-bd"/>
</dbReference>
<dbReference type="Gene3D" id="3.40.50.720">
    <property type="entry name" value="NAD(P)-binding Rossmann-like Domain"/>
    <property type="match status" value="1"/>
</dbReference>
<organism evidence="7 8">
    <name type="scientific">Aquibacillus salsiterrae</name>
    <dbReference type="NCBI Taxonomy" id="2950439"/>
    <lineage>
        <taxon>Bacteria</taxon>
        <taxon>Bacillati</taxon>
        <taxon>Bacillota</taxon>
        <taxon>Bacilli</taxon>
        <taxon>Bacillales</taxon>
        <taxon>Bacillaceae</taxon>
        <taxon>Aquibacillus</taxon>
    </lineage>
</organism>
<accession>A0A9X3WC96</accession>
<evidence type="ECO:0000259" key="5">
    <source>
        <dbReference type="Pfam" id="PF03446"/>
    </source>
</evidence>
<dbReference type="Gene3D" id="1.10.1040.10">
    <property type="entry name" value="N-(1-d-carboxylethyl)-l-norvaline Dehydrogenase, domain 2"/>
    <property type="match status" value="1"/>
</dbReference>
<dbReference type="GO" id="GO:0016491">
    <property type="term" value="F:oxidoreductase activity"/>
    <property type="evidence" value="ECO:0007669"/>
    <property type="project" value="UniProtKB-KW"/>
</dbReference>
<evidence type="ECO:0000256" key="1">
    <source>
        <dbReference type="ARBA" id="ARBA00009080"/>
    </source>
</evidence>
<dbReference type="InterPro" id="IPR015815">
    <property type="entry name" value="HIBADH-related"/>
</dbReference>
<dbReference type="PANTHER" id="PTHR43060:SF15">
    <property type="entry name" value="3-HYDROXYISOBUTYRATE DEHYDROGENASE-LIKE 1, MITOCHONDRIAL-RELATED"/>
    <property type="match status" value="1"/>
</dbReference>
<gene>
    <name evidence="7" type="ORF">NC799_03315</name>
</gene>
<dbReference type="InterPro" id="IPR013328">
    <property type="entry name" value="6PGD_dom2"/>
</dbReference>
<dbReference type="InterPro" id="IPR002204">
    <property type="entry name" value="3-OH-isobutyrate_DH-rel_CS"/>
</dbReference>
<feature type="active site" evidence="4">
    <location>
        <position position="171"/>
    </location>
</feature>
<feature type="domain" description="6-phosphogluconate dehydrogenase NADP-binding" evidence="5">
    <location>
        <begin position="3"/>
        <end position="162"/>
    </location>
</feature>
<evidence type="ECO:0000313" key="7">
    <source>
        <dbReference type="EMBL" id="MDC3415938.1"/>
    </source>
</evidence>
<dbReference type="AlphaFoldDB" id="A0A9X3WC96"/>
<evidence type="ECO:0000256" key="4">
    <source>
        <dbReference type="PIRSR" id="PIRSR000103-1"/>
    </source>
</evidence>
<comment type="similarity">
    <text evidence="1">Belongs to the HIBADH-related family.</text>
</comment>
<keyword evidence="2" id="KW-0560">Oxidoreductase</keyword>
<reference evidence="7" key="1">
    <citation type="submission" date="2022-06" db="EMBL/GenBank/DDBJ databases">
        <title>Aquibacillus sp. a new bacterium isolated from soil saline samples.</title>
        <authorList>
            <person name="Galisteo C."/>
            <person name="De La Haba R."/>
            <person name="Sanchez-Porro C."/>
            <person name="Ventosa A."/>
        </authorList>
    </citation>
    <scope>NUCLEOTIDE SEQUENCE</scope>
    <source>
        <strain evidence="7">3ASR75-54</strain>
    </source>
</reference>
<evidence type="ECO:0000256" key="3">
    <source>
        <dbReference type="ARBA" id="ARBA00023027"/>
    </source>
</evidence>